<proteinExistence type="predicted"/>
<dbReference type="EMBL" id="OA882550">
    <property type="protein sequence ID" value="CAD7275953.1"/>
    <property type="molecule type" value="Genomic_DNA"/>
</dbReference>
<feature type="region of interest" description="Disordered" evidence="1">
    <location>
        <begin position="49"/>
        <end position="127"/>
    </location>
</feature>
<sequence length="167" mass="17589">MVYFLRNGPLTETLIHYQSISFQAGEEAEESETSFLRPLPPAEYAAHLAASRHPHPHPPTHQRASRRSEAVASGVSAPGLSSSSGGGGAAGGLVVPGTTRVGGGGGDAESNVRGRTTEGRPVERSEPAVIEFRYTGLEAASNAHCRTYEGSEEARKELMSCPGMEDE</sequence>
<reference evidence="2" key="1">
    <citation type="submission" date="2020-11" db="EMBL/GenBank/DDBJ databases">
        <authorList>
            <person name="Tran Van P."/>
        </authorList>
    </citation>
    <scope>NUCLEOTIDE SEQUENCE</scope>
</reference>
<evidence type="ECO:0000313" key="3">
    <source>
        <dbReference type="Proteomes" id="UP000678499"/>
    </source>
</evidence>
<gene>
    <name evidence="2" type="ORF">NMOB1V02_LOCUS3736</name>
</gene>
<dbReference type="EMBL" id="CAJPEX010000513">
    <property type="protein sequence ID" value="CAG0916105.1"/>
    <property type="molecule type" value="Genomic_DNA"/>
</dbReference>
<accession>A0A7R9BJ09</accession>
<feature type="compositionally biased region" description="Basic and acidic residues" evidence="1">
    <location>
        <begin position="110"/>
        <end position="126"/>
    </location>
</feature>
<evidence type="ECO:0000256" key="1">
    <source>
        <dbReference type="SAM" id="MobiDB-lite"/>
    </source>
</evidence>
<dbReference type="Proteomes" id="UP000678499">
    <property type="component" value="Unassembled WGS sequence"/>
</dbReference>
<name>A0A7R9BJ09_9CRUS</name>
<protein>
    <submittedName>
        <fullName evidence="2">Uncharacterized protein</fullName>
    </submittedName>
</protein>
<evidence type="ECO:0000313" key="2">
    <source>
        <dbReference type="EMBL" id="CAD7275953.1"/>
    </source>
</evidence>
<keyword evidence="3" id="KW-1185">Reference proteome</keyword>
<feature type="compositionally biased region" description="Basic residues" evidence="1">
    <location>
        <begin position="50"/>
        <end position="65"/>
    </location>
</feature>
<feature type="compositionally biased region" description="Low complexity" evidence="1">
    <location>
        <begin position="70"/>
        <end position="83"/>
    </location>
</feature>
<organism evidence="2">
    <name type="scientific">Notodromas monacha</name>
    <dbReference type="NCBI Taxonomy" id="399045"/>
    <lineage>
        <taxon>Eukaryota</taxon>
        <taxon>Metazoa</taxon>
        <taxon>Ecdysozoa</taxon>
        <taxon>Arthropoda</taxon>
        <taxon>Crustacea</taxon>
        <taxon>Oligostraca</taxon>
        <taxon>Ostracoda</taxon>
        <taxon>Podocopa</taxon>
        <taxon>Podocopida</taxon>
        <taxon>Cypridocopina</taxon>
        <taxon>Cypridoidea</taxon>
        <taxon>Cyprididae</taxon>
        <taxon>Notodromas</taxon>
    </lineage>
</organism>
<dbReference type="AlphaFoldDB" id="A0A7R9BJ09"/>